<keyword evidence="2" id="KW-1185">Reference proteome</keyword>
<dbReference type="Proteomes" id="UP000557872">
    <property type="component" value="Unassembled WGS sequence"/>
</dbReference>
<dbReference type="AlphaFoldDB" id="A0A851GI02"/>
<reference evidence="1 2" key="1">
    <citation type="submission" date="2020-07" db="EMBL/GenBank/DDBJ databases">
        <title>Roseicoccus Jingziensis gen. nov., sp. nov., isolated from coastal seawater.</title>
        <authorList>
            <person name="Feng X."/>
        </authorList>
    </citation>
    <scope>NUCLEOTIDE SEQUENCE [LARGE SCALE GENOMIC DNA]</scope>
    <source>
        <strain evidence="1 2">N1E253</strain>
    </source>
</reference>
<dbReference type="PROSITE" id="PS51257">
    <property type="entry name" value="PROKAR_LIPOPROTEIN"/>
    <property type="match status" value="1"/>
</dbReference>
<comment type="caution">
    <text evidence="1">The sequence shown here is derived from an EMBL/GenBank/DDBJ whole genome shotgun (WGS) entry which is preliminary data.</text>
</comment>
<gene>
    <name evidence="1" type="ORF">HW115_16140</name>
</gene>
<name>A0A851GI02_9BACT</name>
<evidence type="ECO:0000313" key="2">
    <source>
        <dbReference type="Proteomes" id="UP000557872"/>
    </source>
</evidence>
<organism evidence="1 2">
    <name type="scientific">Oceaniferula marina</name>
    <dbReference type="NCBI Taxonomy" id="2748318"/>
    <lineage>
        <taxon>Bacteria</taxon>
        <taxon>Pseudomonadati</taxon>
        <taxon>Verrucomicrobiota</taxon>
        <taxon>Verrucomicrobiia</taxon>
        <taxon>Verrucomicrobiales</taxon>
        <taxon>Verrucomicrobiaceae</taxon>
        <taxon>Oceaniferula</taxon>
    </lineage>
</organism>
<proteinExistence type="predicted"/>
<protein>
    <submittedName>
        <fullName evidence="1">Uncharacterized protein</fullName>
    </submittedName>
</protein>
<sequence>MPKTSYLFFPLAVFLCSCGSSGDQRMGSEPENHVRLAGRVQRVNEHSRFVLIRRYGVWRVSDNEVVESRGDGRTASLQPTGERLGEHVAADIRSGKVEVGDAVYIRRLFDKEMPKEAETSTNIEKKDT</sequence>
<dbReference type="EMBL" id="JACBAZ010000008">
    <property type="protein sequence ID" value="NWK57153.1"/>
    <property type="molecule type" value="Genomic_DNA"/>
</dbReference>
<dbReference type="RefSeq" id="WP_178933982.1">
    <property type="nucleotide sequence ID" value="NZ_JACBAZ010000008.1"/>
</dbReference>
<evidence type="ECO:0000313" key="1">
    <source>
        <dbReference type="EMBL" id="NWK57153.1"/>
    </source>
</evidence>
<accession>A0A851GI02</accession>